<accession>A0ACA9R4N8</accession>
<sequence length="154" mass="17356">WDAIENDRIFRHHTNLPATLILRKGSRVMYLDNTLFDHGLCNGTVGIIIELIDENTVNAVFPTSQSVITATIRRTTKRFVLNGLSIPNISVAIDDQIFTYGQAYVALSRSPSWDLLDITAFDPNSVKTDPAAITEYNRLTTLYNNGLRDFIQRP</sequence>
<dbReference type="Proteomes" id="UP000789366">
    <property type="component" value="Unassembled WGS sequence"/>
</dbReference>
<proteinExistence type="predicted"/>
<keyword evidence="2" id="KW-1185">Reference proteome</keyword>
<name>A0ACA9R4N8_9GLOM</name>
<feature type="non-terminal residue" evidence="1">
    <location>
        <position position="1"/>
    </location>
</feature>
<gene>
    <name evidence="1" type="ORF">SPELUC_LOCUS16050</name>
</gene>
<reference evidence="1" key="1">
    <citation type="submission" date="2021-06" db="EMBL/GenBank/DDBJ databases">
        <authorList>
            <person name="Kallberg Y."/>
            <person name="Tangrot J."/>
            <person name="Rosling A."/>
        </authorList>
    </citation>
    <scope>NUCLEOTIDE SEQUENCE</scope>
    <source>
        <strain evidence="1">28 12/20/2015</strain>
    </source>
</reference>
<organism evidence="1 2">
    <name type="scientific">Cetraspora pellucida</name>
    <dbReference type="NCBI Taxonomy" id="1433469"/>
    <lineage>
        <taxon>Eukaryota</taxon>
        <taxon>Fungi</taxon>
        <taxon>Fungi incertae sedis</taxon>
        <taxon>Mucoromycota</taxon>
        <taxon>Glomeromycotina</taxon>
        <taxon>Glomeromycetes</taxon>
        <taxon>Diversisporales</taxon>
        <taxon>Gigasporaceae</taxon>
        <taxon>Cetraspora</taxon>
    </lineage>
</organism>
<protein>
    <submittedName>
        <fullName evidence="1">16606_t:CDS:1</fullName>
    </submittedName>
</protein>
<evidence type="ECO:0000313" key="1">
    <source>
        <dbReference type="EMBL" id="CAG8775723.1"/>
    </source>
</evidence>
<comment type="caution">
    <text evidence="1">The sequence shown here is derived from an EMBL/GenBank/DDBJ whole genome shotgun (WGS) entry which is preliminary data.</text>
</comment>
<evidence type="ECO:0000313" key="2">
    <source>
        <dbReference type="Proteomes" id="UP000789366"/>
    </source>
</evidence>
<dbReference type="EMBL" id="CAJVPW010056945">
    <property type="protein sequence ID" value="CAG8775723.1"/>
    <property type="molecule type" value="Genomic_DNA"/>
</dbReference>